<accession>A0A3S4SPA1</accession>
<evidence type="ECO:0000313" key="14">
    <source>
        <dbReference type="Proteomes" id="UP000266895"/>
    </source>
</evidence>
<keyword evidence="9" id="KW-1133">Transmembrane helix</keyword>
<gene>
    <name evidence="13" type="primary">desK_6</name>
    <name evidence="13" type="ORF">NCTC11636_02318</name>
</gene>
<evidence type="ECO:0000259" key="11">
    <source>
        <dbReference type="Pfam" id="PF07730"/>
    </source>
</evidence>
<dbReference type="PANTHER" id="PTHR24421:SF10">
    <property type="entry name" value="NITRATE_NITRITE SENSOR PROTEIN NARQ"/>
    <property type="match status" value="1"/>
</dbReference>
<dbReference type="Pfam" id="PF07730">
    <property type="entry name" value="HisKA_3"/>
    <property type="match status" value="1"/>
</dbReference>
<evidence type="ECO:0000256" key="5">
    <source>
        <dbReference type="ARBA" id="ARBA00022741"/>
    </source>
</evidence>
<dbReference type="CDD" id="cd16917">
    <property type="entry name" value="HATPase_UhpB-NarQ-NarX-like"/>
    <property type="match status" value="1"/>
</dbReference>
<comment type="catalytic activity">
    <reaction evidence="1">
        <text>ATP + protein L-histidine = ADP + protein N-phospho-L-histidine.</text>
        <dbReference type="EC" id="2.7.13.3"/>
    </reaction>
</comment>
<feature type="transmembrane region" description="Helical" evidence="9">
    <location>
        <begin position="169"/>
        <end position="192"/>
    </location>
</feature>
<evidence type="ECO:0000256" key="1">
    <source>
        <dbReference type="ARBA" id="ARBA00000085"/>
    </source>
</evidence>
<sequence>MNIVKRWLTRLPQLRRDSAYLLLYSPLNVLAFCLVVPLLAAGVSTVVIGVGVLLLLVGLLVAGGFAQLARLAAGTVTGTDPLPSSYLRAEPGSGHLRRVLTPLKDPQRWMDLLWVIVSFPVSLLLWVLTVTWLALGLGGVLAPIPEIILELTIPDQAHNVAELLGLEPALLWMIVMYLTVGVIFLGSAPAVLRAMAACQTGLDRLLLTWRAEIGRLETSRAAVQRAEADTRRQLERDIHDGPQQGLVRLGMDLARARRQTANDPHAAAAILEEAMALNQQTLDELRRLSRGIAPPVLVDRGLAAALSEVATRSTVPVTVELSGLPEPTGLPDHVAYAAYFVASEALTNVNKHSGASRAHLTVTVHDARLHLRVEDNGVGGGALSKGHGLAGTAQRLESVGGHLAISSPAGGPTRVEAVIPCAS</sequence>
<dbReference type="EMBL" id="LR134350">
    <property type="protein sequence ID" value="VEG29849.1"/>
    <property type="molecule type" value="Genomic_DNA"/>
</dbReference>
<dbReference type="Pfam" id="PF02518">
    <property type="entry name" value="HATPase_c"/>
    <property type="match status" value="1"/>
</dbReference>
<dbReference type="InterPro" id="IPR011712">
    <property type="entry name" value="Sig_transdc_His_kin_sub3_dim/P"/>
</dbReference>
<dbReference type="GO" id="GO:0000155">
    <property type="term" value="F:phosphorelay sensor kinase activity"/>
    <property type="evidence" value="ECO:0007669"/>
    <property type="project" value="InterPro"/>
</dbReference>
<dbReference type="GO" id="GO:0005524">
    <property type="term" value="F:ATP binding"/>
    <property type="evidence" value="ECO:0007669"/>
    <property type="project" value="UniProtKB-KW"/>
</dbReference>
<dbReference type="Gene3D" id="1.20.5.1930">
    <property type="match status" value="1"/>
</dbReference>
<evidence type="ECO:0000313" key="13">
    <source>
        <dbReference type="EMBL" id="VEG29849.1"/>
    </source>
</evidence>
<reference evidence="13 14" key="1">
    <citation type="submission" date="2018-12" db="EMBL/GenBank/DDBJ databases">
        <authorList>
            <consortium name="Pathogen Informatics"/>
        </authorList>
    </citation>
    <scope>NUCLEOTIDE SEQUENCE [LARGE SCALE GENOMIC DNA]</scope>
    <source>
        <strain evidence="13 14">NCTC11636</strain>
    </source>
</reference>
<proteinExistence type="predicted"/>
<keyword evidence="9" id="KW-0812">Transmembrane</keyword>
<evidence type="ECO:0000256" key="7">
    <source>
        <dbReference type="ARBA" id="ARBA00022840"/>
    </source>
</evidence>
<keyword evidence="8" id="KW-0902">Two-component regulatory system</keyword>
<keyword evidence="14" id="KW-1185">Reference proteome</keyword>
<evidence type="ECO:0000256" key="6">
    <source>
        <dbReference type="ARBA" id="ARBA00022777"/>
    </source>
</evidence>
<dbReference type="AlphaFoldDB" id="A0A3S4SPA1"/>
<feature type="domain" description="Putative sensor" evidence="12">
    <location>
        <begin position="20"/>
        <end position="207"/>
    </location>
</feature>
<evidence type="ECO:0000256" key="4">
    <source>
        <dbReference type="ARBA" id="ARBA00022679"/>
    </source>
</evidence>
<dbReference type="PANTHER" id="PTHR24421">
    <property type="entry name" value="NITRATE/NITRITE SENSOR PROTEIN NARX-RELATED"/>
    <property type="match status" value="1"/>
</dbReference>
<dbReference type="InterPro" id="IPR050482">
    <property type="entry name" value="Sensor_HK_TwoCompSys"/>
</dbReference>
<evidence type="ECO:0000259" key="12">
    <source>
        <dbReference type="Pfam" id="PF13796"/>
    </source>
</evidence>
<dbReference type="KEGG" id="ahw:NCTC11636_02318"/>
<name>A0A3S4SPA1_9ACTO</name>
<protein>
    <recommendedName>
        <fullName evidence="2">histidine kinase</fullName>
        <ecNumber evidence="2">2.7.13.3</ecNumber>
    </recommendedName>
</protein>
<dbReference type="InterPro" id="IPR036890">
    <property type="entry name" value="HATPase_C_sf"/>
</dbReference>
<dbReference type="Pfam" id="PF13796">
    <property type="entry name" value="Sensor"/>
    <property type="match status" value="1"/>
</dbReference>
<dbReference type="OrthoDB" id="4198152at2"/>
<evidence type="ECO:0000259" key="10">
    <source>
        <dbReference type="Pfam" id="PF02518"/>
    </source>
</evidence>
<keyword evidence="6 13" id="KW-0418">Kinase</keyword>
<keyword evidence="7" id="KW-0067">ATP-binding</keyword>
<feature type="domain" description="Histidine kinase/HSP90-like ATPase" evidence="10">
    <location>
        <begin position="339"/>
        <end position="421"/>
    </location>
</feature>
<dbReference type="RefSeq" id="WP_126383272.1">
    <property type="nucleotide sequence ID" value="NZ_LR134350.1"/>
</dbReference>
<feature type="transmembrane region" description="Helical" evidence="9">
    <location>
        <begin position="112"/>
        <end position="135"/>
    </location>
</feature>
<evidence type="ECO:0000256" key="3">
    <source>
        <dbReference type="ARBA" id="ARBA00022553"/>
    </source>
</evidence>
<evidence type="ECO:0000256" key="9">
    <source>
        <dbReference type="SAM" id="Phobius"/>
    </source>
</evidence>
<dbReference type="GO" id="GO:0016020">
    <property type="term" value="C:membrane"/>
    <property type="evidence" value="ECO:0007669"/>
    <property type="project" value="InterPro"/>
</dbReference>
<keyword evidence="3" id="KW-0597">Phosphoprotein</keyword>
<feature type="domain" description="Signal transduction histidine kinase subgroup 3 dimerisation and phosphoacceptor" evidence="11">
    <location>
        <begin position="231"/>
        <end position="296"/>
    </location>
</feature>
<evidence type="ECO:0000256" key="2">
    <source>
        <dbReference type="ARBA" id="ARBA00012438"/>
    </source>
</evidence>
<keyword evidence="9" id="KW-0472">Membrane</keyword>
<dbReference type="InterPro" id="IPR003594">
    <property type="entry name" value="HATPase_dom"/>
</dbReference>
<dbReference type="GO" id="GO:0046983">
    <property type="term" value="F:protein dimerization activity"/>
    <property type="evidence" value="ECO:0007669"/>
    <property type="project" value="InterPro"/>
</dbReference>
<feature type="transmembrane region" description="Helical" evidence="9">
    <location>
        <begin position="21"/>
        <end position="40"/>
    </location>
</feature>
<dbReference type="Proteomes" id="UP000266895">
    <property type="component" value="Chromosome"/>
</dbReference>
<dbReference type="EC" id="2.7.13.3" evidence="2"/>
<keyword evidence="5" id="KW-0547">Nucleotide-binding</keyword>
<dbReference type="Gene3D" id="3.30.565.10">
    <property type="entry name" value="Histidine kinase-like ATPase, C-terminal domain"/>
    <property type="match status" value="1"/>
</dbReference>
<dbReference type="SUPFAM" id="SSF55874">
    <property type="entry name" value="ATPase domain of HSP90 chaperone/DNA topoisomerase II/histidine kinase"/>
    <property type="match status" value="1"/>
</dbReference>
<feature type="transmembrane region" description="Helical" evidence="9">
    <location>
        <begin position="46"/>
        <end position="66"/>
    </location>
</feature>
<keyword evidence="4 13" id="KW-0808">Transferase</keyword>
<organism evidence="13 14">
    <name type="scientific">Actinomyces howellii</name>
    <dbReference type="NCBI Taxonomy" id="52771"/>
    <lineage>
        <taxon>Bacteria</taxon>
        <taxon>Bacillati</taxon>
        <taxon>Actinomycetota</taxon>
        <taxon>Actinomycetes</taxon>
        <taxon>Actinomycetales</taxon>
        <taxon>Actinomycetaceae</taxon>
        <taxon>Actinomyces</taxon>
    </lineage>
</organism>
<dbReference type="InterPro" id="IPR025828">
    <property type="entry name" value="Put_sensor_dom"/>
</dbReference>
<evidence type="ECO:0000256" key="8">
    <source>
        <dbReference type="ARBA" id="ARBA00023012"/>
    </source>
</evidence>